<proteinExistence type="predicted"/>
<dbReference type="EMBL" id="BAAAPF010000149">
    <property type="protein sequence ID" value="GAA2133077.1"/>
    <property type="molecule type" value="Genomic_DNA"/>
</dbReference>
<organism evidence="1 2">
    <name type="scientific">Streptomyces synnematoformans</name>
    <dbReference type="NCBI Taxonomy" id="415721"/>
    <lineage>
        <taxon>Bacteria</taxon>
        <taxon>Bacillati</taxon>
        <taxon>Actinomycetota</taxon>
        <taxon>Actinomycetes</taxon>
        <taxon>Kitasatosporales</taxon>
        <taxon>Streptomycetaceae</taxon>
        <taxon>Streptomyces</taxon>
    </lineage>
</organism>
<dbReference type="Proteomes" id="UP001500443">
    <property type="component" value="Unassembled WGS sequence"/>
</dbReference>
<dbReference type="RefSeq" id="WP_344291507.1">
    <property type="nucleotide sequence ID" value="NZ_BAAAPF010000149.1"/>
</dbReference>
<evidence type="ECO:0000313" key="2">
    <source>
        <dbReference type="Proteomes" id="UP001500443"/>
    </source>
</evidence>
<reference evidence="2" key="1">
    <citation type="journal article" date="2019" name="Int. J. Syst. Evol. Microbiol.">
        <title>The Global Catalogue of Microorganisms (GCM) 10K type strain sequencing project: providing services to taxonomists for standard genome sequencing and annotation.</title>
        <authorList>
            <consortium name="The Broad Institute Genomics Platform"/>
            <consortium name="The Broad Institute Genome Sequencing Center for Infectious Disease"/>
            <person name="Wu L."/>
            <person name="Ma J."/>
        </authorList>
    </citation>
    <scope>NUCLEOTIDE SEQUENCE [LARGE SCALE GENOMIC DNA]</scope>
    <source>
        <strain evidence="2">JCM 15481</strain>
    </source>
</reference>
<protein>
    <submittedName>
        <fullName evidence="1">Uncharacterized protein</fullName>
    </submittedName>
</protein>
<comment type="caution">
    <text evidence="1">The sequence shown here is derived from an EMBL/GenBank/DDBJ whole genome shotgun (WGS) entry which is preliminary data.</text>
</comment>
<sequence length="312" mass="34237">MGIFGRKPRRDARDTTRDASFEFFSEDEGARFRAGVHAAFAEQGLEVTVGADAVTDSSGRQFGLGNLAAVCHNDSRGPRVWPELTRRHIGIMLRAMDGPSVLDTMPAEKFRAQLYPRLLPDEMAGSDGFDYARPLAEGLREVLALDLPESVMVLPRSSLEHFGDVPALRERALDNLRRLPVESHETVEQEKGAGVDVVMGESMFTASRVLTLDELVPRVTGRGLSTDGALVAMPFRHQLAFHAIRDRHVIAGLNTLAQFAAAGFEEGVGRITPDVYWWRAGALTRLSTLAEDGIKITVDGEFQAVLERLIEG</sequence>
<keyword evidence="2" id="KW-1185">Reference proteome</keyword>
<evidence type="ECO:0000313" key="1">
    <source>
        <dbReference type="EMBL" id="GAA2133077.1"/>
    </source>
</evidence>
<name>A0ABP5KM43_9ACTN</name>
<accession>A0ABP5KM43</accession>
<gene>
    <name evidence="1" type="ORF">GCM10009802_41490</name>
</gene>